<evidence type="ECO:0000313" key="8">
    <source>
        <dbReference type="EMBL" id="SEL44393.1"/>
    </source>
</evidence>
<dbReference type="InterPro" id="IPR032466">
    <property type="entry name" value="Metal_Hydrolase"/>
</dbReference>
<dbReference type="GO" id="GO:0042840">
    <property type="term" value="P:D-glucuronate catabolic process"/>
    <property type="evidence" value="ECO:0007669"/>
    <property type="project" value="TreeGrafter"/>
</dbReference>
<dbReference type="Pfam" id="PF02614">
    <property type="entry name" value="UxaC"/>
    <property type="match status" value="1"/>
</dbReference>
<evidence type="ECO:0000313" key="9">
    <source>
        <dbReference type="Proteomes" id="UP000198916"/>
    </source>
</evidence>
<reference evidence="9" key="1">
    <citation type="submission" date="2016-10" db="EMBL/GenBank/DDBJ databases">
        <authorList>
            <person name="Varghese N."/>
            <person name="Submissions S."/>
        </authorList>
    </citation>
    <scope>NUCLEOTIDE SEQUENCE [LARGE SCALE GENOMIC DNA]</scope>
    <source>
        <strain evidence="9">Jip14</strain>
    </source>
</reference>
<evidence type="ECO:0000256" key="6">
    <source>
        <dbReference type="ARBA" id="ARBA00023235"/>
    </source>
</evidence>
<protein>
    <recommendedName>
        <fullName evidence="5 7">Uronate isomerase</fullName>
        <ecNumber evidence="4 7">5.3.1.12</ecNumber>
    </recommendedName>
    <alternativeName>
        <fullName evidence="7">Glucuronate isomerase</fullName>
    </alternativeName>
    <alternativeName>
        <fullName evidence="7">Uronic isomerase</fullName>
    </alternativeName>
</protein>
<keyword evidence="6 7" id="KW-0413">Isomerase</keyword>
<dbReference type="RefSeq" id="WP_090606348.1">
    <property type="nucleotide sequence ID" value="NZ_FNZR01000005.1"/>
</dbReference>
<evidence type="ECO:0000256" key="4">
    <source>
        <dbReference type="ARBA" id="ARBA00012546"/>
    </source>
</evidence>
<evidence type="ECO:0000256" key="2">
    <source>
        <dbReference type="ARBA" id="ARBA00004892"/>
    </source>
</evidence>
<sequence length="470" mass="53642">MAYFLHDNFLLQSDTAEALYHDYAKGLPIIDYHSHLSPDAVATDANFRNITHIWLAGDHYKWRAQRVLGIPEQYITGDADDREKFRKWAEAVPYTLRNPLYHWTHMELKNPFGIHELLGPDNADAIFDSTQVQLQTPAFSPRGLLRHFDVEMVGTTDDPADDLRHHQTIAESGFETSVLPTFRPDKAFQLSKGAEYRQYIERLQSSSGVAIVDMDTLLDALWNRLYYFHSHGCRIADHGLSHLPRKGTSAVSLNEIFKQVLSGDDRLAAEYEEAFTYAVLSELCKFYHDKGWVQQFHLGPLRNTNSRKLRELGADTGYDSIGDFPQAESMQRFFNALEEEGCLAKTVVYNLNPSDNAVFAAMMGNFQGEGIMGKMQFGSGWWFLDQLDGMTQQMNILSNIGLISCFVGMLTDSRSFLSYSRHEYFRRLLCNLFAEDIAKGLLPRDIGWTGKIIQDICYYNAKAYFDLPKA</sequence>
<comment type="pathway">
    <text evidence="2 7">Carbohydrate metabolism; pentose and glucuronate interconversion.</text>
</comment>
<dbReference type="AlphaFoldDB" id="A0A1H7Q8R9"/>
<evidence type="ECO:0000256" key="3">
    <source>
        <dbReference type="ARBA" id="ARBA00008397"/>
    </source>
</evidence>
<dbReference type="EMBL" id="FNZR01000005">
    <property type="protein sequence ID" value="SEL44393.1"/>
    <property type="molecule type" value="Genomic_DNA"/>
</dbReference>
<dbReference type="InterPro" id="IPR003766">
    <property type="entry name" value="Uronate_isomerase"/>
</dbReference>
<evidence type="ECO:0000256" key="7">
    <source>
        <dbReference type="HAMAP-Rule" id="MF_00675"/>
    </source>
</evidence>
<dbReference type="OrthoDB" id="9766564at2"/>
<dbReference type="EC" id="5.3.1.12" evidence="4 7"/>
<organism evidence="8 9">
    <name type="scientific">Parapedobacter koreensis</name>
    <dbReference type="NCBI Taxonomy" id="332977"/>
    <lineage>
        <taxon>Bacteria</taxon>
        <taxon>Pseudomonadati</taxon>
        <taxon>Bacteroidota</taxon>
        <taxon>Sphingobacteriia</taxon>
        <taxon>Sphingobacteriales</taxon>
        <taxon>Sphingobacteriaceae</taxon>
        <taxon>Parapedobacter</taxon>
    </lineage>
</organism>
<evidence type="ECO:0000256" key="1">
    <source>
        <dbReference type="ARBA" id="ARBA00001165"/>
    </source>
</evidence>
<dbReference type="Gene3D" id="3.20.20.140">
    <property type="entry name" value="Metal-dependent hydrolases"/>
    <property type="match status" value="1"/>
</dbReference>
<dbReference type="Proteomes" id="UP000198916">
    <property type="component" value="Unassembled WGS sequence"/>
</dbReference>
<comment type="catalytic activity">
    <reaction evidence="1 7">
        <text>D-glucuronate = D-fructuronate</text>
        <dbReference type="Rhea" id="RHEA:13049"/>
        <dbReference type="ChEBI" id="CHEBI:58720"/>
        <dbReference type="ChEBI" id="CHEBI:59863"/>
        <dbReference type="EC" id="5.3.1.12"/>
    </reaction>
</comment>
<name>A0A1H7Q8R9_9SPHI</name>
<dbReference type="HAMAP" id="MF_00675">
    <property type="entry name" value="UxaC"/>
    <property type="match status" value="1"/>
</dbReference>
<proteinExistence type="inferred from homology"/>
<dbReference type="SUPFAM" id="SSF51556">
    <property type="entry name" value="Metallo-dependent hydrolases"/>
    <property type="match status" value="1"/>
</dbReference>
<dbReference type="STRING" id="332977.SAMN05421740_105239"/>
<dbReference type="NCBIfam" id="NF002794">
    <property type="entry name" value="PRK02925.1"/>
    <property type="match status" value="1"/>
</dbReference>
<comment type="similarity">
    <text evidence="3 7">Belongs to the metallo-dependent hydrolases superfamily. Uronate isomerase family.</text>
</comment>
<dbReference type="PANTHER" id="PTHR30068:SF4">
    <property type="entry name" value="URONATE ISOMERASE"/>
    <property type="match status" value="1"/>
</dbReference>
<dbReference type="GO" id="GO:0008880">
    <property type="term" value="F:glucuronate isomerase activity"/>
    <property type="evidence" value="ECO:0007669"/>
    <property type="project" value="UniProtKB-UniRule"/>
</dbReference>
<evidence type="ECO:0000256" key="5">
    <source>
        <dbReference type="ARBA" id="ARBA00020555"/>
    </source>
</evidence>
<dbReference type="Gene3D" id="1.10.2020.10">
    <property type="entry name" value="uronate isomerase, domain 2, chain A"/>
    <property type="match status" value="1"/>
</dbReference>
<dbReference type="UniPathway" id="UPA00246"/>
<dbReference type="PANTHER" id="PTHR30068">
    <property type="entry name" value="URONATE ISOMERASE"/>
    <property type="match status" value="1"/>
</dbReference>
<dbReference type="GO" id="GO:0019698">
    <property type="term" value="P:D-galacturonate catabolic process"/>
    <property type="evidence" value="ECO:0007669"/>
    <property type="project" value="TreeGrafter"/>
</dbReference>
<accession>A0A1H7Q8R9</accession>
<gene>
    <name evidence="7" type="primary">uxaC</name>
    <name evidence="8" type="ORF">SAMN05421740_105239</name>
</gene>
<keyword evidence="9" id="KW-1185">Reference proteome</keyword>
<comment type="catalytic activity">
    <reaction evidence="7">
        <text>aldehydo-D-galacturonate = keto-D-tagaturonate</text>
        <dbReference type="Rhea" id="RHEA:27702"/>
        <dbReference type="ChEBI" id="CHEBI:12952"/>
        <dbReference type="ChEBI" id="CHEBI:17886"/>
    </reaction>
</comment>